<dbReference type="EMBL" id="CAJJDN010000147">
    <property type="protein sequence ID" value="CAD8123814.1"/>
    <property type="molecule type" value="Genomic_DNA"/>
</dbReference>
<organism evidence="2 3">
    <name type="scientific">Paramecium sonneborni</name>
    <dbReference type="NCBI Taxonomy" id="65129"/>
    <lineage>
        <taxon>Eukaryota</taxon>
        <taxon>Sar</taxon>
        <taxon>Alveolata</taxon>
        <taxon>Ciliophora</taxon>
        <taxon>Intramacronucleata</taxon>
        <taxon>Oligohymenophorea</taxon>
        <taxon>Peniculida</taxon>
        <taxon>Parameciidae</taxon>
        <taxon>Paramecium</taxon>
    </lineage>
</organism>
<dbReference type="Proteomes" id="UP000692954">
    <property type="component" value="Unassembled WGS sequence"/>
</dbReference>
<proteinExistence type="predicted"/>
<evidence type="ECO:0000313" key="2">
    <source>
        <dbReference type="EMBL" id="CAD8123814.1"/>
    </source>
</evidence>
<evidence type="ECO:0000256" key="1">
    <source>
        <dbReference type="SAM" id="Phobius"/>
    </source>
</evidence>
<keyword evidence="3" id="KW-1185">Reference proteome</keyword>
<sequence length="106" mass="11997">MSSFVIHQGLRGGGGIGEIQIFLLVILILILFSKKVSFLILINFIWCNIIFGIIIDIFAELRDQKNQKDFDSLNRCYISDLTRTIFENEVSQSLGLICISSLLNQS</sequence>
<gene>
    <name evidence="2" type="ORF">PSON_ATCC_30995.1.T1470090</name>
</gene>
<keyword evidence="1" id="KW-0472">Membrane</keyword>
<evidence type="ECO:0000313" key="3">
    <source>
        <dbReference type="Proteomes" id="UP000692954"/>
    </source>
</evidence>
<dbReference type="PANTHER" id="PTHR13715:SF99">
    <property type="entry name" value="INOSITOL 1,4,5-TRISPHOSPHATE RECEPTOR-LIKE PROTEIN A"/>
    <property type="match status" value="1"/>
</dbReference>
<dbReference type="AlphaFoldDB" id="A0A8S1R8X1"/>
<dbReference type="GO" id="GO:0006816">
    <property type="term" value="P:calcium ion transport"/>
    <property type="evidence" value="ECO:0007669"/>
    <property type="project" value="InterPro"/>
</dbReference>
<keyword evidence="1" id="KW-1133">Transmembrane helix</keyword>
<comment type="caution">
    <text evidence="2">The sequence shown here is derived from an EMBL/GenBank/DDBJ whole genome shotgun (WGS) entry which is preliminary data.</text>
</comment>
<feature type="transmembrane region" description="Helical" evidence="1">
    <location>
        <begin position="38"/>
        <end position="59"/>
    </location>
</feature>
<feature type="transmembrane region" description="Helical" evidence="1">
    <location>
        <begin position="12"/>
        <end position="32"/>
    </location>
</feature>
<protein>
    <submittedName>
        <fullName evidence="2">Uncharacterized protein</fullName>
    </submittedName>
</protein>
<reference evidence="2" key="1">
    <citation type="submission" date="2021-01" db="EMBL/GenBank/DDBJ databases">
        <authorList>
            <consortium name="Genoscope - CEA"/>
            <person name="William W."/>
        </authorList>
    </citation>
    <scope>NUCLEOTIDE SEQUENCE</scope>
</reference>
<name>A0A8S1R8X1_9CILI</name>
<dbReference type="PANTHER" id="PTHR13715">
    <property type="entry name" value="RYANODINE RECEPTOR AND IP3 RECEPTOR"/>
    <property type="match status" value="1"/>
</dbReference>
<dbReference type="InterPro" id="IPR015925">
    <property type="entry name" value="Ryanodine_IP3_receptor"/>
</dbReference>
<keyword evidence="1" id="KW-0812">Transmembrane</keyword>
<accession>A0A8S1R8X1</accession>